<keyword evidence="1 7" id="KW-0820">tRNA-binding</keyword>
<dbReference type="EMBL" id="JBHUHT010000013">
    <property type="protein sequence ID" value="MFD2096740.1"/>
    <property type="molecule type" value="Genomic_DNA"/>
</dbReference>
<dbReference type="RefSeq" id="WP_345339438.1">
    <property type="nucleotide sequence ID" value="NZ_BAABLI010000009.1"/>
</dbReference>
<dbReference type="InterPro" id="IPR022724">
    <property type="entry name" value="rRNA_MeTrfase_SpoU_C"/>
</dbReference>
<comment type="caution">
    <text evidence="7">Lacks conserved residue(s) required for the propagation of feature annotation.</text>
</comment>
<protein>
    <recommendedName>
        <fullName evidence="7">tRNA (guanosine(18)-2'-O)-methyltransferase</fullName>
        <ecNumber evidence="7">2.1.1.34</ecNumber>
    </recommendedName>
    <alternativeName>
        <fullName evidence="7">tRNA [Gm18] methyltransferase</fullName>
    </alternativeName>
</protein>
<dbReference type="PANTHER" id="PTHR43453">
    <property type="entry name" value="RRNA METHYLASE-LIKE"/>
    <property type="match status" value="1"/>
</dbReference>
<feature type="binding site" evidence="7">
    <location>
        <position position="149"/>
    </location>
    <ligand>
        <name>S-adenosyl-L-methionine</name>
        <dbReference type="ChEBI" id="CHEBI:59789"/>
    </ligand>
</feature>
<evidence type="ECO:0000256" key="4">
    <source>
        <dbReference type="ARBA" id="ARBA00022691"/>
    </source>
</evidence>
<dbReference type="InterPro" id="IPR033671">
    <property type="entry name" value="TrmH"/>
</dbReference>
<keyword evidence="2 7" id="KW-0489">Methyltransferase</keyword>
<dbReference type="PANTHER" id="PTHR43453:SF1">
    <property type="entry name" value="TRNA_RRNA METHYLTRANSFERASE SPOU TYPE DOMAIN-CONTAINING PROTEIN"/>
    <property type="match status" value="1"/>
</dbReference>
<proteinExistence type="inferred from homology"/>
<evidence type="ECO:0000313" key="11">
    <source>
        <dbReference type="Proteomes" id="UP001597380"/>
    </source>
</evidence>
<evidence type="ECO:0000313" key="10">
    <source>
        <dbReference type="EMBL" id="MFD2096740.1"/>
    </source>
</evidence>
<dbReference type="Gene3D" id="3.40.1280.10">
    <property type="match status" value="1"/>
</dbReference>
<keyword evidence="3 7" id="KW-0808">Transferase</keyword>
<comment type="similarity">
    <text evidence="7">Belongs to the class IV-like SAM-binding methyltransferase superfamily. RNA methyltransferase TrmH family.</text>
</comment>
<keyword evidence="6 7" id="KW-0694">RNA-binding</keyword>
<evidence type="ECO:0000256" key="1">
    <source>
        <dbReference type="ARBA" id="ARBA00022555"/>
    </source>
</evidence>
<evidence type="ECO:0000256" key="6">
    <source>
        <dbReference type="ARBA" id="ARBA00022884"/>
    </source>
</evidence>
<feature type="domain" description="RNA methyltransferase SpoU/TrmH type C-terminal" evidence="9">
    <location>
        <begin position="164"/>
        <end position="218"/>
    </location>
</feature>
<comment type="caution">
    <text evidence="10">The sequence shown here is derived from an EMBL/GenBank/DDBJ whole genome shotgun (WGS) entry which is preliminary data.</text>
</comment>
<dbReference type="Pfam" id="PF00588">
    <property type="entry name" value="SpoU_methylase"/>
    <property type="match status" value="1"/>
</dbReference>
<dbReference type="Pfam" id="PF12105">
    <property type="entry name" value="SpoU_methylas_C"/>
    <property type="match status" value="1"/>
</dbReference>
<accession>A0ABW4XNX0</accession>
<evidence type="ECO:0000256" key="7">
    <source>
        <dbReference type="HAMAP-Rule" id="MF_02060"/>
    </source>
</evidence>
<dbReference type="InterPro" id="IPR001537">
    <property type="entry name" value="SpoU_MeTrfase"/>
</dbReference>
<dbReference type="HAMAP" id="MF_02060">
    <property type="entry name" value="tRNA_methyltr_TrmH"/>
    <property type="match status" value="1"/>
</dbReference>
<name>A0ABW4XNX0_9GAMM</name>
<feature type="domain" description="tRNA/rRNA methyltransferase SpoU type" evidence="8">
    <location>
        <begin position="21"/>
        <end position="160"/>
    </location>
</feature>
<evidence type="ECO:0000256" key="2">
    <source>
        <dbReference type="ARBA" id="ARBA00022603"/>
    </source>
</evidence>
<dbReference type="NCBIfam" id="NF008295">
    <property type="entry name" value="PRK11081.1"/>
    <property type="match status" value="1"/>
</dbReference>
<keyword evidence="5 7" id="KW-0819">tRNA processing</keyword>
<dbReference type="InterPro" id="IPR029026">
    <property type="entry name" value="tRNA_m1G_MTases_N"/>
</dbReference>
<feature type="binding site" evidence="7">
    <location>
        <position position="97"/>
    </location>
    <ligand>
        <name>S-adenosyl-L-methionine</name>
        <dbReference type="ChEBI" id="CHEBI:59789"/>
    </ligand>
</feature>
<evidence type="ECO:0000256" key="3">
    <source>
        <dbReference type="ARBA" id="ARBA00022679"/>
    </source>
</evidence>
<organism evidence="10 11">
    <name type="scientific">Corallincola platygyrae</name>
    <dbReference type="NCBI Taxonomy" id="1193278"/>
    <lineage>
        <taxon>Bacteria</taxon>
        <taxon>Pseudomonadati</taxon>
        <taxon>Pseudomonadota</taxon>
        <taxon>Gammaproteobacteria</taxon>
        <taxon>Alteromonadales</taxon>
        <taxon>Psychromonadaceae</taxon>
        <taxon>Corallincola</taxon>
    </lineage>
</organism>
<evidence type="ECO:0000256" key="5">
    <source>
        <dbReference type="ARBA" id="ARBA00022694"/>
    </source>
</evidence>
<reference evidence="11" key="1">
    <citation type="journal article" date="2019" name="Int. J. Syst. Evol. Microbiol.">
        <title>The Global Catalogue of Microorganisms (GCM) 10K type strain sequencing project: providing services to taxonomists for standard genome sequencing and annotation.</title>
        <authorList>
            <consortium name="The Broad Institute Genomics Platform"/>
            <consortium name="The Broad Institute Genome Sequencing Center for Infectious Disease"/>
            <person name="Wu L."/>
            <person name="Ma J."/>
        </authorList>
    </citation>
    <scope>NUCLEOTIDE SEQUENCE [LARGE SCALE GENOMIC DNA]</scope>
    <source>
        <strain evidence="11">CGMCC 1.10992</strain>
    </source>
</reference>
<keyword evidence="11" id="KW-1185">Reference proteome</keyword>
<keyword evidence="4 7" id="KW-0949">S-adenosyl-L-methionine</keyword>
<gene>
    <name evidence="7 10" type="primary">trmH</name>
    <name evidence="10" type="ORF">ACFSJ3_12150</name>
</gene>
<comment type="function">
    <text evidence="7">Catalyzes the 2'-O methylation of guanosine at position 18 in tRNA.</text>
</comment>
<dbReference type="CDD" id="cd18092">
    <property type="entry name" value="SpoU-like_TrmH"/>
    <property type="match status" value="1"/>
</dbReference>
<dbReference type="SUPFAM" id="SSF75217">
    <property type="entry name" value="alpha/beta knot"/>
    <property type="match status" value="1"/>
</dbReference>
<sequence length="231" mass="26099">MEKTSRFARISALLDRRQTDLTVVMEEVHKPMNMAAIIRTCDAVGIPKVHAIWPDDEMYISGNTASGSQRWVDVEIHRSSESCYQTLKQQGFQLLVTHLSSDSVDFREIDYTQPTAIIMGHEKEGVSDSTLQLADKNITIPMLGAVQSLNVSAACAVLLYEAQRQRMAAGSYDNPEPIDPKIRHKKLFESCHPIFAKQCHQKGLPYPPLDQEGEIVADKAWWDRMRNLDKS</sequence>
<feature type="binding site" evidence="7">
    <location>
        <position position="140"/>
    </location>
    <ligand>
        <name>S-adenosyl-L-methionine</name>
        <dbReference type="ChEBI" id="CHEBI:59789"/>
    </ligand>
</feature>
<evidence type="ECO:0000259" key="9">
    <source>
        <dbReference type="Pfam" id="PF12105"/>
    </source>
</evidence>
<dbReference type="Proteomes" id="UP001597380">
    <property type="component" value="Unassembled WGS sequence"/>
</dbReference>
<evidence type="ECO:0000259" key="8">
    <source>
        <dbReference type="Pfam" id="PF00588"/>
    </source>
</evidence>
<comment type="catalytic activity">
    <reaction evidence="7">
        <text>guanosine(18) in tRNA + S-adenosyl-L-methionine = 2'-O-methylguanosine(18) in tRNA + S-adenosyl-L-homocysteine + H(+)</text>
        <dbReference type="Rhea" id="RHEA:20077"/>
        <dbReference type="Rhea" id="RHEA-COMP:10190"/>
        <dbReference type="Rhea" id="RHEA-COMP:10192"/>
        <dbReference type="ChEBI" id="CHEBI:15378"/>
        <dbReference type="ChEBI" id="CHEBI:57856"/>
        <dbReference type="ChEBI" id="CHEBI:59789"/>
        <dbReference type="ChEBI" id="CHEBI:74269"/>
        <dbReference type="ChEBI" id="CHEBI:74445"/>
        <dbReference type="EC" id="2.1.1.34"/>
    </reaction>
</comment>
<dbReference type="InterPro" id="IPR029028">
    <property type="entry name" value="Alpha/beta_knot_MTases"/>
</dbReference>
<dbReference type="EC" id="2.1.1.34" evidence="7"/>